<protein>
    <submittedName>
        <fullName evidence="1">Uncharacterized protein</fullName>
    </submittedName>
</protein>
<gene>
    <name evidence="1" type="ORF">L195_g055724</name>
</gene>
<proteinExistence type="predicted"/>
<organism evidence="1 2">
    <name type="scientific">Trifolium pratense</name>
    <name type="common">Red clover</name>
    <dbReference type="NCBI Taxonomy" id="57577"/>
    <lineage>
        <taxon>Eukaryota</taxon>
        <taxon>Viridiplantae</taxon>
        <taxon>Streptophyta</taxon>
        <taxon>Embryophyta</taxon>
        <taxon>Tracheophyta</taxon>
        <taxon>Spermatophyta</taxon>
        <taxon>Magnoliopsida</taxon>
        <taxon>eudicotyledons</taxon>
        <taxon>Gunneridae</taxon>
        <taxon>Pentapetalae</taxon>
        <taxon>rosids</taxon>
        <taxon>fabids</taxon>
        <taxon>Fabales</taxon>
        <taxon>Fabaceae</taxon>
        <taxon>Papilionoideae</taxon>
        <taxon>50 kb inversion clade</taxon>
        <taxon>NPAAA clade</taxon>
        <taxon>Hologalegina</taxon>
        <taxon>IRL clade</taxon>
        <taxon>Trifolieae</taxon>
        <taxon>Trifolium</taxon>
    </lineage>
</organism>
<comment type="caution">
    <text evidence="1">The sequence shown here is derived from an EMBL/GenBank/DDBJ whole genome shotgun (WGS) entry which is preliminary data.</text>
</comment>
<sequence length="58" mass="6337">MGFLGDLEWKSQVLSLPDKRPSLSKLVANSSTRAGVPLVWFARPSLSEQLATARHCSP</sequence>
<accession>A0A2K3KMY8</accession>
<dbReference type="Proteomes" id="UP000236291">
    <property type="component" value="Unassembled WGS sequence"/>
</dbReference>
<name>A0A2K3KMY8_TRIPR</name>
<reference evidence="1 2" key="1">
    <citation type="journal article" date="2014" name="Am. J. Bot.">
        <title>Genome assembly and annotation for red clover (Trifolium pratense; Fabaceae).</title>
        <authorList>
            <person name="Istvanek J."/>
            <person name="Jaros M."/>
            <person name="Krenek A."/>
            <person name="Repkova J."/>
        </authorList>
    </citation>
    <scope>NUCLEOTIDE SEQUENCE [LARGE SCALE GENOMIC DNA]</scope>
    <source>
        <strain evidence="2">cv. Tatra</strain>
        <tissue evidence="1">Young leaves</tissue>
    </source>
</reference>
<dbReference type="AlphaFoldDB" id="A0A2K3KMY8"/>
<evidence type="ECO:0000313" key="2">
    <source>
        <dbReference type="Proteomes" id="UP000236291"/>
    </source>
</evidence>
<dbReference type="EMBL" id="ASHM01102647">
    <property type="protein sequence ID" value="PNX67619.1"/>
    <property type="molecule type" value="Genomic_DNA"/>
</dbReference>
<evidence type="ECO:0000313" key="1">
    <source>
        <dbReference type="EMBL" id="PNX67619.1"/>
    </source>
</evidence>
<reference evidence="1 2" key="2">
    <citation type="journal article" date="2017" name="Front. Plant Sci.">
        <title>Gene Classification and Mining of Molecular Markers Useful in Red Clover (Trifolium pratense) Breeding.</title>
        <authorList>
            <person name="Istvanek J."/>
            <person name="Dluhosova J."/>
            <person name="Dluhos P."/>
            <person name="Patkova L."/>
            <person name="Nedelnik J."/>
            <person name="Repkova J."/>
        </authorList>
    </citation>
    <scope>NUCLEOTIDE SEQUENCE [LARGE SCALE GENOMIC DNA]</scope>
    <source>
        <strain evidence="2">cv. Tatra</strain>
        <tissue evidence="1">Young leaves</tissue>
    </source>
</reference>